<dbReference type="PANTHER" id="PTHR33375:SF1">
    <property type="entry name" value="CHROMOSOME-PARTITIONING PROTEIN PARB-RELATED"/>
    <property type="match status" value="1"/>
</dbReference>
<name>A0ABY9MAM8_9BURK</name>
<proteinExistence type="predicted"/>
<keyword evidence="2" id="KW-0614">Plasmid</keyword>
<protein>
    <submittedName>
        <fullName evidence="2">ParB N-terminal domain-containing protein</fullName>
    </submittedName>
</protein>
<accession>A0ABY9MAM8</accession>
<feature type="region of interest" description="Disordered" evidence="1">
    <location>
        <begin position="16"/>
        <end position="80"/>
    </location>
</feature>
<feature type="compositionally biased region" description="Low complexity" evidence="1">
    <location>
        <begin position="52"/>
        <end position="80"/>
    </location>
</feature>
<dbReference type="EMBL" id="CP132977">
    <property type="protein sequence ID" value="WMD23999.1"/>
    <property type="molecule type" value="Genomic_DNA"/>
</dbReference>
<organism evidence="2 3">
    <name type="scientific">Achromobacter seleniivolatilans</name>
    <dbReference type="NCBI Taxonomy" id="3047478"/>
    <lineage>
        <taxon>Bacteria</taxon>
        <taxon>Pseudomonadati</taxon>
        <taxon>Pseudomonadota</taxon>
        <taxon>Betaproteobacteria</taxon>
        <taxon>Burkholderiales</taxon>
        <taxon>Alcaligenaceae</taxon>
        <taxon>Achromobacter</taxon>
    </lineage>
</organism>
<dbReference type="InterPro" id="IPR036086">
    <property type="entry name" value="ParB/Sulfiredoxin_sf"/>
</dbReference>
<sequence>MSRRRDLGAVVLKAAEAKTPTPVVPEPETRPSVHDRFRRAEETLNHVPTGYSPEAVTASSSSVAGEGVSAVPPSSNSDSSSETIALMLTNKYGSPRLVRVPTSELVSNPYGARKLYTPQAVEEMSSWLREDGQLAYLIGTERDGRFVVIDGETRKLGAPGAGLTTMGMQVFENVSDEDLYLLSFKSNDRRNGQTALDNALAWRQLLDAKIFDSEASLAAKLSQAGQAKGYNASQINKTLAILELDEPCLAVVRQHPSVFKVSVLYELVQLQKVAPSRVVMEQVEKVLSEQTSRQAIINLRERYNASGAAPKKPRHNSRQYPLEVGQGDHARSVGFIKEWDAGRVQLDITLPNKANAGVLVAELRKRLAELLEGGVGEGA</sequence>
<dbReference type="SUPFAM" id="SSF109709">
    <property type="entry name" value="KorB DNA-binding domain-like"/>
    <property type="match status" value="1"/>
</dbReference>
<dbReference type="InterPro" id="IPR050336">
    <property type="entry name" value="Chromosome_partition/occlusion"/>
</dbReference>
<dbReference type="Gene3D" id="1.10.10.2830">
    <property type="match status" value="1"/>
</dbReference>
<geneLocation type="plasmid" evidence="2 3">
    <name>unnamed</name>
</geneLocation>
<dbReference type="PANTHER" id="PTHR33375">
    <property type="entry name" value="CHROMOSOME-PARTITIONING PROTEIN PARB-RELATED"/>
    <property type="match status" value="1"/>
</dbReference>
<evidence type="ECO:0000256" key="1">
    <source>
        <dbReference type="SAM" id="MobiDB-lite"/>
    </source>
</evidence>
<feature type="compositionally biased region" description="Basic and acidic residues" evidence="1">
    <location>
        <begin position="27"/>
        <end position="44"/>
    </location>
</feature>
<keyword evidence="3" id="KW-1185">Reference proteome</keyword>
<evidence type="ECO:0000313" key="2">
    <source>
        <dbReference type="EMBL" id="WMD23999.1"/>
    </source>
</evidence>
<dbReference type="SUPFAM" id="SSF110849">
    <property type="entry name" value="ParB/Sulfiredoxin"/>
    <property type="match status" value="1"/>
</dbReference>
<dbReference type="RefSeq" id="WP_306951975.1">
    <property type="nucleotide sequence ID" value="NZ_CP132977.1"/>
</dbReference>
<evidence type="ECO:0000313" key="3">
    <source>
        <dbReference type="Proteomes" id="UP001234798"/>
    </source>
</evidence>
<reference evidence="2 3" key="1">
    <citation type="submission" date="2023-08" db="EMBL/GenBank/DDBJ databases">
        <title>Achromobacter seleniivolatilans sp. nov., isolated from seleniferous soil.</title>
        <authorList>
            <person name="Zhang S."/>
            <person name="Li K."/>
            <person name="Peng J."/>
            <person name="Zhao Q."/>
            <person name="Wang H."/>
            <person name="Guo Y."/>
        </authorList>
    </citation>
    <scope>NUCLEOTIDE SEQUENCE [LARGE SCALE GENOMIC DNA]</scope>
    <source>
        <strain evidence="2 3">R39</strain>
        <plasmid evidence="2 3">unnamed</plasmid>
    </source>
</reference>
<dbReference type="Proteomes" id="UP001234798">
    <property type="component" value="Plasmid unnamed"/>
</dbReference>
<gene>
    <name evidence="2" type="ORF">RAS12_30670</name>
</gene>